<evidence type="ECO:0000256" key="3">
    <source>
        <dbReference type="ARBA" id="ARBA00022723"/>
    </source>
</evidence>
<dbReference type="GO" id="GO:0004540">
    <property type="term" value="F:RNA nuclease activity"/>
    <property type="evidence" value="ECO:0007669"/>
    <property type="project" value="InterPro"/>
</dbReference>
<evidence type="ECO:0000259" key="7">
    <source>
        <dbReference type="Pfam" id="PF01850"/>
    </source>
</evidence>
<sequence>MIYLDASALVTFVVRRRNAEALDAFLSAHEDVTCTSTIGFVETVRTCDQIGGFPNLMATLLRDHNEIKVTDVIRDAAARVPGLVRSLDAIHVASAEQLGSELTALVTYDSRMAESARKAGLPVAMPGAE</sequence>
<evidence type="ECO:0000256" key="2">
    <source>
        <dbReference type="ARBA" id="ARBA00022722"/>
    </source>
</evidence>
<keyword evidence="9" id="KW-1185">Reference proteome</keyword>
<name>A0A1I3W5K3_9PSEU</name>
<evidence type="ECO:0000313" key="9">
    <source>
        <dbReference type="Proteomes" id="UP000199025"/>
    </source>
</evidence>
<gene>
    <name evidence="6" type="primary">vapC</name>
    <name evidence="8" type="ORF">SAMN05421835_112122</name>
</gene>
<feature type="binding site" evidence="6">
    <location>
        <position position="5"/>
    </location>
    <ligand>
        <name>Mg(2+)</name>
        <dbReference type="ChEBI" id="CHEBI:18420"/>
    </ligand>
</feature>
<dbReference type="InterPro" id="IPR029060">
    <property type="entry name" value="PIN-like_dom_sf"/>
</dbReference>
<dbReference type="RefSeq" id="WP_091510162.1">
    <property type="nucleotide sequence ID" value="NZ_CBDQZW010000026.1"/>
</dbReference>
<evidence type="ECO:0000256" key="1">
    <source>
        <dbReference type="ARBA" id="ARBA00022649"/>
    </source>
</evidence>
<dbReference type="CDD" id="cd09874">
    <property type="entry name" value="PIN_MT3492-like"/>
    <property type="match status" value="1"/>
</dbReference>
<protein>
    <recommendedName>
        <fullName evidence="6">Ribonuclease VapC</fullName>
        <shortName evidence="6">RNase VapC</shortName>
        <ecNumber evidence="6">3.1.-.-</ecNumber>
    </recommendedName>
    <alternativeName>
        <fullName evidence="6">Toxin VapC</fullName>
    </alternativeName>
</protein>
<organism evidence="8 9">
    <name type="scientific">Amycolatopsis sacchari</name>
    <dbReference type="NCBI Taxonomy" id="115433"/>
    <lineage>
        <taxon>Bacteria</taxon>
        <taxon>Bacillati</taxon>
        <taxon>Actinomycetota</taxon>
        <taxon>Actinomycetes</taxon>
        <taxon>Pseudonocardiales</taxon>
        <taxon>Pseudonocardiaceae</taxon>
        <taxon>Amycolatopsis</taxon>
    </lineage>
</organism>
<dbReference type="InterPro" id="IPR002716">
    <property type="entry name" value="PIN_dom"/>
</dbReference>
<evidence type="ECO:0000256" key="4">
    <source>
        <dbReference type="ARBA" id="ARBA00022801"/>
    </source>
</evidence>
<feature type="domain" description="PIN" evidence="7">
    <location>
        <begin position="2"/>
        <end position="116"/>
    </location>
</feature>
<dbReference type="GO" id="GO:0016787">
    <property type="term" value="F:hydrolase activity"/>
    <property type="evidence" value="ECO:0007669"/>
    <property type="project" value="UniProtKB-KW"/>
</dbReference>
<evidence type="ECO:0000256" key="6">
    <source>
        <dbReference type="HAMAP-Rule" id="MF_00265"/>
    </source>
</evidence>
<comment type="function">
    <text evidence="6">Toxic component of a toxin-antitoxin (TA) system. An RNase.</text>
</comment>
<dbReference type="Pfam" id="PF01850">
    <property type="entry name" value="PIN"/>
    <property type="match status" value="1"/>
</dbReference>
<dbReference type="EMBL" id="FORP01000012">
    <property type="protein sequence ID" value="SFK02732.1"/>
    <property type="molecule type" value="Genomic_DNA"/>
</dbReference>
<reference evidence="8 9" key="1">
    <citation type="submission" date="2016-10" db="EMBL/GenBank/DDBJ databases">
        <authorList>
            <person name="de Groot N.N."/>
        </authorList>
    </citation>
    <scope>NUCLEOTIDE SEQUENCE [LARGE SCALE GENOMIC DNA]</scope>
    <source>
        <strain evidence="8 9">DSM 44468</strain>
    </source>
</reference>
<dbReference type="Gene3D" id="3.40.50.1010">
    <property type="entry name" value="5'-nuclease"/>
    <property type="match status" value="1"/>
</dbReference>
<dbReference type="Proteomes" id="UP000199025">
    <property type="component" value="Unassembled WGS sequence"/>
</dbReference>
<keyword evidence="3 6" id="KW-0479">Metal-binding</keyword>
<dbReference type="OrthoDB" id="1525146at2"/>
<dbReference type="HAMAP" id="MF_00265">
    <property type="entry name" value="VapC_Nob1"/>
    <property type="match status" value="1"/>
</dbReference>
<dbReference type="GO" id="GO:0000287">
    <property type="term" value="F:magnesium ion binding"/>
    <property type="evidence" value="ECO:0007669"/>
    <property type="project" value="UniProtKB-UniRule"/>
</dbReference>
<keyword evidence="4 6" id="KW-0378">Hydrolase</keyword>
<keyword evidence="6" id="KW-0800">Toxin</keyword>
<comment type="cofactor">
    <cofactor evidence="6">
        <name>Mg(2+)</name>
        <dbReference type="ChEBI" id="CHEBI:18420"/>
    </cofactor>
</comment>
<comment type="similarity">
    <text evidence="6">Belongs to the PINc/VapC protein family.</text>
</comment>
<dbReference type="AlphaFoldDB" id="A0A1I3W5K3"/>
<proteinExistence type="inferred from homology"/>
<dbReference type="EC" id="3.1.-.-" evidence="6"/>
<dbReference type="InterPro" id="IPR022907">
    <property type="entry name" value="VapC_family"/>
</dbReference>
<evidence type="ECO:0000256" key="5">
    <source>
        <dbReference type="ARBA" id="ARBA00022842"/>
    </source>
</evidence>
<dbReference type="SUPFAM" id="SSF88723">
    <property type="entry name" value="PIN domain-like"/>
    <property type="match status" value="1"/>
</dbReference>
<dbReference type="STRING" id="115433.SAMN05421835_112122"/>
<keyword evidence="2 6" id="KW-0540">Nuclease</keyword>
<evidence type="ECO:0000313" key="8">
    <source>
        <dbReference type="EMBL" id="SFK02732.1"/>
    </source>
</evidence>
<feature type="binding site" evidence="6">
    <location>
        <position position="88"/>
    </location>
    <ligand>
        <name>Mg(2+)</name>
        <dbReference type="ChEBI" id="CHEBI:18420"/>
    </ligand>
</feature>
<accession>A0A1I3W5K3</accession>
<keyword evidence="1 6" id="KW-1277">Toxin-antitoxin system</keyword>
<dbReference type="GO" id="GO:0090729">
    <property type="term" value="F:toxin activity"/>
    <property type="evidence" value="ECO:0007669"/>
    <property type="project" value="UniProtKB-KW"/>
</dbReference>
<keyword evidence="5 6" id="KW-0460">Magnesium</keyword>